<dbReference type="InterPro" id="IPR013766">
    <property type="entry name" value="Thioredoxin_domain"/>
</dbReference>
<evidence type="ECO:0000256" key="1">
    <source>
        <dbReference type="ARBA" id="ARBA00004196"/>
    </source>
</evidence>
<dbReference type="EMBL" id="JBHTMP010000007">
    <property type="protein sequence ID" value="MFD1320826.1"/>
    <property type="molecule type" value="Genomic_DNA"/>
</dbReference>
<feature type="domain" description="Thioredoxin" evidence="8">
    <location>
        <begin position="62"/>
        <end position="200"/>
    </location>
</feature>
<keyword evidence="7" id="KW-0732">Signal</keyword>
<evidence type="ECO:0000313" key="9">
    <source>
        <dbReference type="EMBL" id="MFD1320826.1"/>
    </source>
</evidence>
<evidence type="ECO:0000256" key="3">
    <source>
        <dbReference type="ARBA" id="ARBA00022968"/>
    </source>
</evidence>
<sequence length="205" mass="21506">MNRLAAGLLLPLLLLTAACTSTEEPPKPSEPVAAPFADCAGLTGPPKNSSTGRPTSGTAAPADAVRALPDVQLPCFTGGAEVPVDELRGPAVINVWASWCPPCRKELPAFQRLADRAGDRVHVVGVNTRDDRDAAVSAANDLGLTFPNLFDRSEKLRSKLQRSGLPITVFVDGQGRIRHVDTSGALDDTTLASLVDRHLGVATAL</sequence>
<reference evidence="10" key="1">
    <citation type="journal article" date="2019" name="Int. J. Syst. Evol. Microbiol.">
        <title>The Global Catalogue of Microorganisms (GCM) 10K type strain sequencing project: providing services to taxonomists for standard genome sequencing and annotation.</title>
        <authorList>
            <consortium name="The Broad Institute Genomics Platform"/>
            <consortium name="The Broad Institute Genome Sequencing Center for Infectious Disease"/>
            <person name="Wu L."/>
            <person name="Ma J."/>
        </authorList>
    </citation>
    <scope>NUCLEOTIDE SEQUENCE [LARGE SCALE GENOMIC DNA]</scope>
    <source>
        <strain evidence="10">JCM 31037</strain>
    </source>
</reference>
<dbReference type="PANTHER" id="PTHR42852">
    <property type="entry name" value="THIOL:DISULFIDE INTERCHANGE PROTEIN DSBE"/>
    <property type="match status" value="1"/>
</dbReference>
<dbReference type="SUPFAM" id="SSF52833">
    <property type="entry name" value="Thioredoxin-like"/>
    <property type="match status" value="1"/>
</dbReference>
<dbReference type="PANTHER" id="PTHR42852:SF6">
    <property type="entry name" value="THIOL:DISULFIDE INTERCHANGE PROTEIN DSBE"/>
    <property type="match status" value="1"/>
</dbReference>
<accession>A0ABW3YB03</accession>
<keyword evidence="3" id="KW-0735">Signal-anchor</keyword>
<feature type="compositionally biased region" description="Polar residues" evidence="6">
    <location>
        <begin position="46"/>
        <end position="58"/>
    </location>
</feature>
<keyword evidence="2" id="KW-0201">Cytochrome c-type biogenesis</keyword>
<proteinExistence type="predicted"/>
<dbReference type="PROSITE" id="PS00194">
    <property type="entry name" value="THIOREDOXIN_1"/>
    <property type="match status" value="1"/>
</dbReference>
<organism evidence="9 10">
    <name type="scientific">Micromonospora sonneratiae</name>
    <dbReference type="NCBI Taxonomy" id="1184706"/>
    <lineage>
        <taxon>Bacteria</taxon>
        <taxon>Bacillati</taxon>
        <taxon>Actinomycetota</taxon>
        <taxon>Actinomycetes</taxon>
        <taxon>Micromonosporales</taxon>
        <taxon>Micromonosporaceae</taxon>
        <taxon>Micromonospora</taxon>
    </lineage>
</organism>
<evidence type="ECO:0000256" key="6">
    <source>
        <dbReference type="SAM" id="MobiDB-lite"/>
    </source>
</evidence>
<feature type="chain" id="PRO_5047187189" evidence="7">
    <location>
        <begin position="24"/>
        <end position="205"/>
    </location>
</feature>
<keyword evidence="5" id="KW-0676">Redox-active center</keyword>
<evidence type="ECO:0000313" key="10">
    <source>
        <dbReference type="Proteomes" id="UP001597260"/>
    </source>
</evidence>
<evidence type="ECO:0000259" key="8">
    <source>
        <dbReference type="PROSITE" id="PS51352"/>
    </source>
</evidence>
<dbReference type="InterPro" id="IPR000866">
    <property type="entry name" value="AhpC/TSA"/>
</dbReference>
<keyword evidence="3" id="KW-0812">Transmembrane</keyword>
<comment type="caution">
    <text evidence="9">The sequence shown here is derived from an EMBL/GenBank/DDBJ whole genome shotgun (WGS) entry which is preliminary data.</text>
</comment>
<keyword evidence="10" id="KW-1185">Reference proteome</keyword>
<dbReference type="Gene3D" id="3.40.30.10">
    <property type="entry name" value="Glutaredoxin"/>
    <property type="match status" value="1"/>
</dbReference>
<dbReference type="InterPro" id="IPR050553">
    <property type="entry name" value="Thioredoxin_ResA/DsbE_sf"/>
</dbReference>
<dbReference type="Pfam" id="PF00578">
    <property type="entry name" value="AhpC-TSA"/>
    <property type="match status" value="1"/>
</dbReference>
<evidence type="ECO:0000256" key="2">
    <source>
        <dbReference type="ARBA" id="ARBA00022748"/>
    </source>
</evidence>
<comment type="subcellular location">
    <subcellularLocation>
        <location evidence="1">Cell envelope</location>
    </subcellularLocation>
</comment>
<evidence type="ECO:0000256" key="5">
    <source>
        <dbReference type="ARBA" id="ARBA00023284"/>
    </source>
</evidence>
<keyword evidence="4" id="KW-1015">Disulfide bond</keyword>
<protein>
    <submittedName>
        <fullName evidence="9">TlpA family protein disulfide reductase</fullName>
    </submittedName>
</protein>
<feature type="signal peptide" evidence="7">
    <location>
        <begin position="1"/>
        <end position="23"/>
    </location>
</feature>
<dbReference type="CDD" id="cd02966">
    <property type="entry name" value="TlpA_like_family"/>
    <property type="match status" value="1"/>
</dbReference>
<dbReference type="RefSeq" id="WP_377568186.1">
    <property type="nucleotide sequence ID" value="NZ_JBHTMP010000007.1"/>
</dbReference>
<feature type="region of interest" description="Disordered" evidence="6">
    <location>
        <begin position="21"/>
        <end position="60"/>
    </location>
</feature>
<name>A0ABW3YB03_9ACTN</name>
<dbReference type="Proteomes" id="UP001597260">
    <property type="component" value="Unassembled WGS sequence"/>
</dbReference>
<evidence type="ECO:0000256" key="7">
    <source>
        <dbReference type="SAM" id="SignalP"/>
    </source>
</evidence>
<gene>
    <name evidence="9" type="ORF">ACFQ4H_06940</name>
</gene>
<evidence type="ECO:0000256" key="4">
    <source>
        <dbReference type="ARBA" id="ARBA00023157"/>
    </source>
</evidence>
<dbReference type="InterPro" id="IPR017937">
    <property type="entry name" value="Thioredoxin_CS"/>
</dbReference>
<dbReference type="PROSITE" id="PS51352">
    <property type="entry name" value="THIOREDOXIN_2"/>
    <property type="match status" value="1"/>
</dbReference>
<dbReference type="PROSITE" id="PS51257">
    <property type="entry name" value="PROKAR_LIPOPROTEIN"/>
    <property type="match status" value="1"/>
</dbReference>
<dbReference type="InterPro" id="IPR036249">
    <property type="entry name" value="Thioredoxin-like_sf"/>
</dbReference>